<keyword evidence="2" id="KW-1185">Reference proteome</keyword>
<gene>
    <name evidence="1" type="ORF">BDV98DRAFT_596284</name>
</gene>
<evidence type="ECO:0000313" key="2">
    <source>
        <dbReference type="Proteomes" id="UP000305067"/>
    </source>
</evidence>
<evidence type="ECO:0000313" key="1">
    <source>
        <dbReference type="EMBL" id="TFK97764.1"/>
    </source>
</evidence>
<organism evidence="1 2">
    <name type="scientific">Pterulicium gracile</name>
    <dbReference type="NCBI Taxonomy" id="1884261"/>
    <lineage>
        <taxon>Eukaryota</taxon>
        <taxon>Fungi</taxon>
        <taxon>Dikarya</taxon>
        <taxon>Basidiomycota</taxon>
        <taxon>Agaricomycotina</taxon>
        <taxon>Agaricomycetes</taxon>
        <taxon>Agaricomycetidae</taxon>
        <taxon>Agaricales</taxon>
        <taxon>Pleurotineae</taxon>
        <taxon>Pterulaceae</taxon>
        <taxon>Pterulicium</taxon>
    </lineage>
</organism>
<dbReference type="EMBL" id="ML178844">
    <property type="protein sequence ID" value="TFK97764.1"/>
    <property type="molecule type" value="Genomic_DNA"/>
</dbReference>
<dbReference type="AlphaFoldDB" id="A0A5C3Q6L2"/>
<proteinExistence type="predicted"/>
<accession>A0A5C3Q6L2</accession>
<dbReference type="Proteomes" id="UP000305067">
    <property type="component" value="Unassembled WGS sequence"/>
</dbReference>
<sequence length="100" mass="10868">MATIAFTPKAEIAKAQGLRSLVITAVVFDWGFLDNIDDLPDIPLNGIDVNPSTAPVQTPAPLDLPNHSFKACDISVRIRKRKRESANGVEAHQAMAVPHR</sequence>
<protein>
    <submittedName>
        <fullName evidence="1">Uncharacterized protein</fullName>
    </submittedName>
</protein>
<reference evidence="1 2" key="1">
    <citation type="journal article" date="2019" name="Nat. Ecol. Evol.">
        <title>Megaphylogeny resolves global patterns of mushroom evolution.</title>
        <authorList>
            <person name="Varga T."/>
            <person name="Krizsan K."/>
            <person name="Foldi C."/>
            <person name="Dima B."/>
            <person name="Sanchez-Garcia M."/>
            <person name="Sanchez-Ramirez S."/>
            <person name="Szollosi G.J."/>
            <person name="Szarkandi J.G."/>
            <person name="Papp V."/>
            <person name="Albert L."/>
            <person name="Andreopoulos W."/>
            <person name="Angelini C."/>
            <person name="Antonin V."/>
            <person name="Barry K.W."/>
            <person name="Bougher N.L."/>
            <person name="Buchanan P."/>
            <person name="Buyck B."/>
            <person name="Bense V."/>
            <person name="Catcheside P."/>
            <person name="Chovatia M."/>
            <person name="Cooper J."/>
            <person name="Damon W."/>
            <person name="Desjardin D."/>
            <person name="Finy P."/>
            <person name="Geml J."/>
            <person name="Haridas S."/>
            <person name="Hughes K."/>
            <person name="Justo A."/>
            <person name="Karasinski D."/>
            <person name="Kautmanova I."/>
            <person name="Kiss B."/>
            <person name="Kocsube S."/>
            <person name="Kotiranta H."/>
            <person name="LaButti K.M."/>
            <person name="Lechner B.E."/>
            <person name="Liimatainen K."/>
            <person name="Lipzen A."/>
            <person name="Lukacs Z."/>
            <person name="Mihaltcheva S."/>
            <person name="Morgado L.N."/>
            <person name="Niskanen T."/>
            <person name="Noordeloos M.E."/>
            <person name="Ohm R.A."/>
            <person name="Ortiz-Santana B."/>
            <person name="Ovrebo C."/>
            <person name="Racz N."/>
            <person name="Riley R."/>
            <person name="Savchenko A."/>
            <person name="Shiryaev A."/>
            <person name="Soop K."/>
            <person name="Spirin V."/>
            <person name="Szebenyi C."/>
            <person name="Tomsovsky M."/>
            <person name="Tulloss R.E."/>
            <person name="Uehling J."/>
            <person name="Grigoriev I.V."/>
            <person name="Vagvolgyi C."/>
            <person name="Papp T."/>
            <person name="Martin F.M."/>
            <person name="Miettinen O."/>
            <person name="Hibbett D.S."/>
            <person name="Nagy L.G."/>
        </authorList>
    </citation>
    <scope>NUCLEOTIDE SEQUENCE [LARGE SCALE GENOMIC DNA]</scope>
    <source>
        <strain evidence="1 2">CBS 309.79</strain>
    </source>
</reference>
<name>A0A5C3Q6L2_9AGAR</name>